<name>A0A0K8PBX2_9CHLR</name>
<sequence length="170" mass="19676">MTEAIWIPGVNCDVILKHRNHADLPLILHKIPSDLDGPRVRIHYEVYWPDSNSVNLEPIEVRHLWFTILIADRMLCPDGSWYMLSSNEIQKRLNAILLEKTNIRLTTRTGTIQGLCCEEHAVIHTIYQQAEKLEIHLTTRVMVDIPLESTESLWLETEELRSTWGAAIWG</sequence>
<proteinExistence type="predicted"/>
<evidence type="ECO:0000313" key="1">
    <source>
        <dbReference type="EMBL" id="GAP40029.1"/>
    </source>
</evidence>
<accession>A0A0K8PBX2</accession>
<evidence type="ECO:0000313" key="2">
    <source>
        <dbReference type="Proteomes" id="UP000053370"/>
    </source>
</evidence>
<gene>
    <name evidence="1" type="ORF">ATC1_12569</name>
</gene>
<protein>
    <submittedName>
        <fullName evidence="1">Uncharacterized protein</fullName>
    </submittedName>
</protein>
<organism evidence="1">
    <name type="scientific">Flexilinea flocculi</name>
    <dbReference type="NCBI Taxonomy" id="1678840"/>
    <lineage>
        <taxon>Bacteria</taxon>
        <taxon>Bacillati</taxon>
        <taxon>Chloroflexota</taxon>
        <taxon>Anaerolineae</taxon>
        <taxon>Anaerolineales</taxon>
        <taxon>Anaerolineaceae</taxon>
        <taxon>Flexilinea</taxon>
    </lineage>
</organism>
<dbReference type="STRING" id="1678840.ATC1_12569"/>
<dbReference type="AlphaFoldDB" id="A0A0K8PBX2"/>
<dbReference type="OrthoDB" id="9849876at2"/>
<dbReference type="EMBL" id="DF968180">
    <property type="protein sequence ID" value="GAP40029.1"/>
    <property type="molecule type" value="Genomic_DNA"/>
</dbReference>
<reference evidence="1" key="1">
    <citation type="journal article" date="2015" name="Genome Announc.">
        <title>Draft Genome Sequence of Anaerolineae Strain TC1, a Novel Isolate from a Methanogenic Wastewater Treatment System.</title>
        <authorList>
            <person name="Matsuura N."/>
            <person name="Tourlousse D.M."/>
            <person name="Sun L."/>
            <person name="Toyonaga M."/>
            <person name="Kuroda K."/>
            <person name="Ohashi A."/>
            <person name="Cruz R."/>
            <person name="Yamaguchi T."/>
            <person name="Sekiguchi Y."/>
        </authorList>
    </citation>
    <scope>NUCLEOTIDE SEQUENCE [LARGE SCALE GENOMIC DNA]</scope>
    <source>
        <strain evidence="1">TC1</strain>
    </source>
</reference>
<keyword evidence="2" id="KW-1185">Reference proteome</keyword>
<dbReference type="Proteomes" id="UP000053370">
    <property type="component" value="Unassembled WGS sequence"/>
</dbReference>